<dbReference type="InterPro" id="IPR036909">
    <property type="entry name" value="Cyt_c-like_dom_sf"/>
</dbReference>
<dbReference type="KEGG" id="tgr:Tgr7_0246"/>
<accession>B8GU62</accession>
<name>B8GU62_THISH</name>
<dbReference type="AlphaFoldDB" id="B8GU62"/>
<dbReference type="EMBL" id="CP001339">
    <property type="protein sequence ID" value="ACL71345.1"/>
    <property type="molecule type" value="Genomic_DNA"/>
</dbReference>
<gene>
    <name evidence="2" type="ordered locus">Tgr7_0246</name>
</gene>
<keyword evidence="3" id="KW-1185">Reference proteome</keyword>
<feature type="chain" id="PRO_5002870608" evidence="1">
    <location>
        <begin position="22"/>
        <end position="155"/>
    </location>
</feature>
<proteinExistence type="predicted"/>
<dbReference type="GO" id="GO:0020037">
    <property type="term" value="F:heme binding"/>
    <property type="evidence" value="ECO:0007669"/>
    <property type="project" value="InterPro"/>
</dbReference>
<reference evidence="2 3" key="1">
    <citation type="journal article" date="2011" name="Stand. Genomic Sci.">
        <title>Complete genome sequence of 'Thioalkalivibrio sulfidophilus' HL-EbGr7.</title>
        <authorList>
            <person name="Muyzer G."/>
            <person name="Sorokin D.Y."/>
            <person name="Mavromatis K."/>
            <person name="Lapidus A."/>
            <person name="Clum A."/>
            <person name="Ivanova N."/>
            <person name="Pati A."/>
            <person name="d'Haeseleer P."/>
            <person name="Woyke T."/>
            <person name="Kyrpides N.C."/>
        </authorList>
    </citation>
    <scope>NUCLEOTIDE SEQUENCE [LARGE SCALE GENOMIC DNA]</scope>
    <source>
        <strain evidence="2 3">HL-EbGR7</strain>
    </source>
</reference>
<dbReference type="HOGENOM" id="CLU_1675707_0_0_6"/>
<dbReference type="GO" id="GO:0009055">
    <property type="term" value="F:electron transfer activity"/>
    <property type="evidence" value="ECO:0007669"/>
    <property type="project" value="InterPro"/>
</dbReference>
<evidence type="ECO:0000256" key="1">
    <source>
        <dbReference type="SAM" id="SignalP"/>
    </source>
</evidence>
<feature type="signal peptide" evidence="1">
    <location>
        <begin position="1"/>
        <end position="21"/>
    </location>
</feature>
<organism evidence="2 3">
    <name type="scientific">Thioalkalivibrio sulfidiphilus (strain HL-EbGR7)</name>
    <dbReference type="NCBI Taxonomy" id="396588"/>
    <lineage>
        <taxon>Bacteria</taxon>
        <taxon>Pseudomonadati</taxon>
        <taxon>Pseudomonadota</taxon>
        <taxon>Gammaproteobacteria</taxon>
        <taxon>Chromatiales</taxon>
        <taxon>Ectothiorhodospiraceae</taxon>
        <taxon>Thioalkalivibrio</taxon>
    </lineage>
</organism>
<evidence type="ECO:0000313" key="3">
    <source>
        <dbReference type="Proteomes" id="UP000002383"/>
    </source>
</evidence>
<dbReference type="Pfam" id="PF22297">
    <property type="entry name" value="PccH"/>
    <property type="match status" value="1"/>
</dbReference>
<protein>
    <submittedName>
        <fullName evidence="2">Cytochrome c family protein, putative</fullName>
    </submittedName>
</protein>
<keyword evidence="1" id="KW-0732">Signal</keyword>
<dbReference type="RefSeq" id="WP_012636834.1">
    <property type="nucleotide sequence ID" value="NC_011901.1"/>
</dbReference>
<dbReference type="SUPFAM" id="SSF46626">
    <property type="entry name" value="Cytochrome c"/>
    <property type="match status" value="1"/>
</dbReference>
<dbReference type="eggNOG" id="ENOG5032QXS">
    <property type="taxonomic scope" value="Bacteria"/>
</dbReference>
<sequence length="155" mass="17791" precursor="true">MFRTRKLVAALALVFAPVVSASPMNEVTYREHIRPLWENNCAQCHGATAPYRGEFREDRARYERENKGPRMDTYADLVYFIAWPSTGALMRRLDDGGNTANGKPGNMYQYLGGSEEERQKNLALFRAWVGGDEAWTMKRSGEISKEELERFKLAY</sequence>
<dbReference type="Proteomes" id="UP000002383">
    <property type="component" value="Chromosome"/>
</dbReference>
<evidence type="ECO:0000313" key="2">
    <source>
        <dbReference type="EMBL" id="ACL71345.1"/>
    </source>
</evidence>